<evidence type="ECO:0000313" key="4">
    <source>
        <dbReference type="EMBL" id="MFC4347931.1"/>
    </source>
</evidence>
<comment type="caution">
    <text evidence="4">The sequence shown here is derived from an EMBL/GenBank/DDBJ whole genome shotgun (WGS) entry which is preliminary data.</text>
</comment>
<dbReference type="PANTHER" id="PTHR43639">
    <property type="entry name" value="OXIDOREDUCTASE, SHORT-CHAIN DEHYDROGENASE/REDUCTASE FAMILY (AFU_ORTHOLOGUE AFUA_5G02870)"/>
    <property type="match status" value="1"/>
</dbReference>
<dbReference type="Pfam" id="PF00106">
    <property type="entry name" value="adh_short"/>
    <property type="match status" value="1"/>
</dbReference>
<dbReference type="SUPFAM" id="SSF51735">
    <property type="entry name" value="NAD(P)-binding Rossmann-fold domains"/>
    <property type="match status" value="1"/>
</dbReference>
<dbReference type="InterPro" id="IPR020904">
    <property type="entry name" value="Sc_DH/Rdtase_CS"/>
</dbReference>
<gene>
    <name evidence="4" type="ORF">ACFO5Q_08755</name>
</gene>
<evidence type="ECO:0000313" key="5">
    <source>
        <dbReference type="Proteomes" id="UP001595776"/>
    </source>
</evidence>
<sequence length="252" mass="27165">MRAPRTALVTGASRRIGRAIAMDLAAYGYDVAVHYHGSEEEAEDVVANIEAYDGRAVAVQADLTNAEDTAGLVAAAEEALGKPLTLLVNNASLFEKDDAQTFSVDSWDAHQAVNLRAPAMLAQAFAERLPEGARGTIINMIDQRVLKLNPQYFSYTASKTGLWTLTRTMAQAFAPNIRVNAIGPGPTLKNTRQTSEIFEQEAASTILGHGPDLEEICAAVRFLLESPSITGQMLALDGGQHLAWRTPDILED</sequence>
<dbReference type="PRINTS" id="PR00080">
    <property type="entry name" value="SDRFAMILY"/>
</dbReference>
<dbReference type="EMBL" id="JBHSCR010000005">
    <property type="protein sequence ID" value="MFC4347931.1"/>
    <property type="molecule type" value="Genomic_DNA"/>
</dbReference>
<protein>
    <submittedName>
        <fullName evidence="4">SDR family oxidoreductase</fullName>
    </submittedName>
</protein>
<dbReference type="InterPro" id="IPR036291">
    <property type="entry name" value="NAD(P)-bd_dom_sf"/>
</dbReference>
<evidence type="ECO:0000256" key="2">
    <source>
        <dbReference type="ARBA" id="ARBA00023002"/>
    </source>
</evidence>
<evidence type="ECO:0000256" key="1">
    <source>
        <dbReference type="ARBA" id="ARBA00006484"/>
    </source>
</evidence>
<dbReference type="NCBIfam" id="NF006597">
    <property type="entry name" value="PRK09134.1"/>
    <property type="match status" value="1"/>
</dbReference>
<name>A0ABV8U9Q2_9PROT</name>
<keyword evidence="2" id="KW-0560">Oxidoreductase</keyword>
<dbReference type="PROSITE" id="PS00061">
    <property type="entry name" value="ADH_SHORT"/>
    <property type="match status" value="1"/>
</dbReference>
<dbReference type="PRINTS" id="PR00081">
    <property type="entry name" value="GDHRDH"/>
</dbReference>
<proteinExistence type="inferred from homology"/>
<dbReference type="RefSeq" id="WP_068152047.1">
    <property type="nucleotide sequence ID" value="NZ_JBHSCR010000005.1"/>
</dbReference>
<dbReference type="InterPro" id="IPR002347">
    <property type="entry name" value="SDR_fam"/>
</dbReference>
<comment type="similarity">
    <text evidence="1 3">Belongs to the short-chain dehydrogenases/reductases (SDR) family.</text>
</comment>
<accession>A0ABV8U9Q2</accession>
<dbReference type="Gene3D" id="3.40.50.720">
    <property type="entry name" value="NAD(P)-binding Rossmann-like Domain"/>
    <property type="match status" value="1"/>
</dbReference>
<dbReference type="PANTHER" id="PTHR43639:SF1">
    <property type="entry name" value="SHORT-CHAIN DEHYDROGENASE_REDUCTASE FAMILY PROTEIN"/>
    <property type="match status" value="1"/>
</dbReference>
<evidence type="ECO:0000256" key="3">
    <source>
        <dbReference type="RuleBase" id="RU000363"/>
    </source>
</evidence>
<keyword evidence="5" id="KW-1185">Reference proteome</keyword>
<reference evidence="5" key="1">
    <citation type="journal article" date="2019" name="Int. J. Syst. Evol. Microbiol.">
        <title>The Global Catalogue of Microorganisms (GCM) 10K type strain sequencing project: providing services to taxonomists for standard genome sequencing and annotation.</title>
        <authorList>
            <consortium name="The Broad Institute Genomics Platform"/>
            <consortium name="The Broad Institute Genome Sequencing Center for Infectious Disease"/>
            <person name="Wu L."/>
            <person name="Ma J."/>
        </authorList>
    </citation>
    <scope>NUCLEOTIDE SEQUENCE [LARGE SCALE GENOMIC DNA]</scope>
    <source>
        <strain evidence="5">CGMCC 1.15304</strain>
    </source>
</reference>
<organism evidence="4 5">
    <name type="scientific">Kordiimonas lipolytica</name>
    <dbReference type="NCBI Taxonomy" id="1662421"/>
    <lineage>
        <taxon>Bacteria</taxon>
        <taxon>Pseudomonadati</taxon>
        <taxon>Pseudomonadota</taxon>
        <taxon>Alphaproteobacteria</taxon>
        <taxon>Kordiimonadales</taxon>
        <taxon>Kordiimonadaceae</taxon>
        <taxon>Kordiimonas</taxon>
    </lineage>
</organism>
<dbReference type="Proteomes" id="UP001595776">
    <property type="component" value="Unassembled WGS sequence"/>
</dbReference>